<evidence type="ECO:0000313" key="2">
    <source>
        <dbReference type="EMBL" id="WCE71939.1"/>
    </source>
</evidence>
<accession>A0AAX3LT54</accession>
<protein>
    <submittedName>
        <fullName evidence="2">Uncharacterized protein</fullName>
    </submittedName>
</protein>
<sequence>MSDVIRFPRSVRSTALAVSGLTEAEDGLGSFKMSDLYGSTREEKAVDDGLSEADANVSYLQQPSSLPVSDTGWSNQELADLYRTQRILALAGVTTHVDRGVTDEGDPWFVFMDSQNEVLVHFSRFDGAYMVTSHMQDAPIKGDSLQDLVAEFSNRVKPVTQTGQRAQNVVSLSKRNRDVVFIHPAAALAALVWSIYLMSDELIAATPMIAAGEAEATGPTAADKSAVDNLNPATDHAGDQPLASQKAPQLPAGLDLAKQGTIASTSREGLSFSSSGHGTKAIGASLSLVALAVGLPLPASNAVEIVNDDSASQKLSLASLSAALTQVKAKEASLLLASETMHPQQRQIDTTALSDDGAEAEALDIDATVDTPVVFEITKPMHGTEIALLSARAPASMTWDDVSAQDLENITSTKEVTQTPSADAAPEAVKEISFLQSFDAAFDSFEITSLDKIAETELIQLMAPEGTKDAPHPLNPFQEAHGFETFDQDARVFLEFLLHTYSNVKVVNLATEIIFIHMDAFEGSDSAQEIYAKSWSFDDGGTVSTIGFKSDMALFDLIA</sequence>
<dbReference type="AlphaFoldDB" id="A0AAX3LT54"/>
<organism evidence="2 3">
    <name type="scientific">Sulfitobacter faviae</name>
    <dbReference type="NCBI Taxonomy" id="1775881"/>
    <lineage>
        <taxon>Bacteria</taxon>
        <taxon>Pseudomonadati</taxon>
        <taxon>Pseudomonadota</taxon>
        <taxon>Alphaproteobacteria</taxon>
        <taxon>Rhodobacterales</taxon>
        <taxon>Roseobacteraceae</taxon>
        <taxon>Sulfitobacter</taxon>
    </lineage>
</organism>
<name>A0AAX3LT54_9RHOB</name>
<geneLocation type="plasmid" evidence="2 3">
    <name>unnamed1</name>
</geneLocation>
<dbReference type="EMBL" id="CP116424">
    <property type="protein sequence ID" value="WCE71939.1"/>
    <property type="molecule type" value="Genomic_DNA"/>
</dbReference>
<proteinExistence type="predicted"/>
<reference evidence="2" key="1">
    <citation type="submission" date="2023-01" db="EMBL/GenBank/DDBJ databases">
        <title>Comparative genomic analysis of cold water coral derived Sulfitobacter faviae: insights into their metabolism and habitat adaptation.</title>
        <authorList>
            <person name="Guo Y."/>
            <person name="Lin S."/>
            <person name="Huang Z."/>
            <person name="Tang K."/>
            <person name="Wang X."/>
        </authorList>
    </citation>
    <scope>NUCLEOTIDE SEQUENCE</scope>
    <source>
        <strain evidence="2">SCSIO W_1865</strain>
        <plasmid evidence="2">unnamed1</plasmid>
    </source>
</reference>
<dbReference type="Proteomes" id="UP001210770">
    <property type="component" value="Plasmid unnamed1"/>
</dbReference>
<keyword evidence="2" id="KW-0614">Plasmid</keyword>
<evidence type="ECO:0000313" key="3">
    <source>
        <dbReference type="Proteomes" id="UP001210770"/>
    </source>
</evidence>
<evidence type="ECO:0000256" key="1">
    <source>
        <dbReference type="SAM" id="MobiDB-lite"/>
    </source>
</evidence>
<gene>
    <name evidence="2" type="ORF">PL336_16935</name>
</gene>
<feature type="region of interest" description="Disordered" evidence="1">
    <location>
        <begin position="220"/>
        <end position="247"/>
    </location>
</feature>
<dbReference type="RefSeq" id="WP_271690079.1">
    <property type="nucleotide sequence ID" value="NZ_CP116424.1"/>
</dbReference>